<comment type="caution">
    <text evidence="6">The sequence shown here is derived from an EMBL/GenBank/DDBJ whole genome shotgun (WGS) entry which is preliminary data.</text>
</comment>
<keyword evidence="4 5" id="KW-0472">Membrane</keyword>
<evidence type="ECO:0000256" key="1">
    <source>
        <dbReference type="ARBA" id="ARBA00004141"/>
    </source>
</evidence>
<dbReference type="SUPFAM" id="SSF111352">
    <property type="entry name" value="Ammonium transporter"/>
    <property type="match status" value="1"/>
</dbReference>
<name>A0A2J7ZZK1_9CHLO</name>
<dbReference type="EMBL" id="PGGS01000288">
    <property type="protein sequence ID" value="PNH05676.1"/>
    <property type="molecule type" value="Genomic_DNA"/>
</dbReference>
<evidence type="ECO:0000256" key="4">
    <source>
        <dbReference type="ARBA" id="ARBA00023136"/>
    </source>
</evidence>
<organism evidence="6 7">
    <name type="scientific">Tetrabaena socialis</name>
    <dbReference type="NCBI Taxonomy" id="47790"/>
    <lineage>
        <taxon>Eukaryota</taxon>
        <taxon>Viridiplantae</taxon>
        <taxon>Chlorophyta</taxon>
        <taxon>core chlorophytes</taxon>
        <taxon>Chlorophyceae</taxon>
        <taxon>CS clade</taxon>
        <taxon>Chlamydomonadales</taxon>
        <taxon>Tetrabaenaceae</taxon>
        <taxon>Tetrabaena</taxon>
    </lineage>
</organism>
<evidence type="ECO:0000256" key="5">
    <source>
        <dbReference type="SAM" id="Phobius"/>
    </source>
</evidence>
<dbReference type="InterPro" id="IPR029020">
    <property type="entry name" value="Ammonium/urea_transptr"/>
</dbReference>
<accession>A0A2J7ZZK1</accession>
<dbReference type="GO" id="GO:0016020">
    <property type="term" value="C:membrane"/>
    <property type="evidence" value="ECO:0007669"/>
    <property type="project" value="UniProtKB-SubCell"/>
</dbReference>
<evidence type="ECO:0000313" key="7">
    <source>
        <dbReference type="Proteomes" id="UP000236333"/>
    </source>
</evidence>
<comment type="subcellular location">
    <subcellularLocation>
        <location evidence="1">Membrane</location>
        <topology evidence="1">Multi-pass membrane protein</topology>
    </subcellularLocation>
</comment>
<dbReference type="AlphaFoldDB" id="A0A2J7ZZK1"/>
<keyword evidence="3 5" id="KW-1133">Transmembrane helix</keyword>
<evidence type="ECO:0000313" key="6">
    <source>
        <dbReference type="EMBL" id="PNH05676.1"/>
    </source>
</evidence>
<dbReference type="OrthoDB" id="534912at2759"/>
<feature type="transmembrane region" description="Helical" evidence="5">
    <location>
        <begin position="73"/>
        <end position="95"/>
    </location>
</feature>
<proteinExistence type="predicted"/>
<reference evidence="6 7" key="1">
    <citation type="journal article" date="2017" name="Mol. Biol. Evol.">
        <title>The 4-celled Tetrabaena socialis nuclear genome reveals the essential components for genetic control of cell number at the origin of multicellularity in the volvocine lineage.</title>
        <authorList>
            <person name="Featherston J."/>
            <person name="Arakaki Y."/>
            <person name="Hanschen E.R."/>
            <person name="Ferris P.J."/>
            <person name="Michod R.E."/>
            <person name="Olson B.J.S.C."/>
            <person name="Nozaki H."/>
            <person name="Durand P.M."/>
        </authorList>
    </citation>
    <scope>NUCLEOTIDE SEQUENCE [LARGE SCALE GENOMIC DNA]</scope>
    <source>
        <strain evidence="6 7">NIES-571</strain>
    </source>
</reference>
<evidence type="ECO:0000256" key="2">
    <source>
        <dbReference type="ARBA" id="ARBA00022692"/>
    </source>
</evidence>
<sequence>MATLSLFSCTDDQISAVLDLVGDSALTSFICSEYDCSISAVSCVLKYMAKTQAAQAAAQEDTANAEVALSLDVMFLLFSAYLVFGPMQLGFALLCAGSIRSKNSMNILLKVGAAAAWAALASGAIERGREMGGGPARVCSRGLSKLN</sequence>
<gene>
    <name evidence="6" type="ORF">TSOC_008053</name>
</gene>
<evidence type="ECO:0000256" key="3">
    <source>
        <dbReference type="ARBA" id="ARBA00022989"/>
    </source>
</evidence>
<dbReference type="Proteomes" id="UP000236333">
    <property type="component" value="Unassembled WGS sequence"/>
</dbReference>
<keyword evidence="7" id="KW-1185">Reference proteome</keyword>
<dbReference type="Gene3D" id="1.10.3430.10">
    <property type="entry name" value="Ammonium transporter AmtB like domains"/>
    <property type="match status" value="1"/>
</dbReference>
<protein>
    <submittedName>
        <fullName evidence="6">Ammonium transporter 1 member 3</fullName>
    </submittedName>
</protein>
<keyword evidence="2 5" id="KW-0812">Transmembrane</keyword>